<dbReference type="EMBL" id="ABZS01000040">
    <property type="protein sequence ID" value="EEP60923.1"/>
    <property type="molecule type" value="Genomic_DNA"/>
</dbReference>
<name>C4FJ22_9AQUI</name>
<protein>
    <submittedName>
        <fullName evidence="1">Uncharacterized protein</fullName>
    </submittedName>
</protein>
<accession>C4FJ22</accession>
<dbReference type="Proteomes" id="UP000005540">
    <property type="component" value="Unassembled WGS sequence"/>
</dbReference>
<dbReference type="AlphaFoldDB" id="C4FJ22"/>
<gene>
    <name evidence="1" type="ORF">SULYE_0563</name>
</gene>
<proteinExistence type="predicted"/>
<keyword evidence="2" id="KW-1185">Reference proteome</keyword>
<evidence type="ECO:0000313" key="2">
    <source>
        <dbReference type="Proteomes" id="UP000005540"/>
    </source>
</evidence>
<organism evidence="1 2">
    <name type="scientific">Sulfurihydrogenibium yellowstonense SS-5</name>
    <dbReference type="NCBI Taxonomy" id="432331"/>
    <lineage>
        <taxon>Bacteria</taxon>
        <taxon>Pseudomonadati</taxon>
        <taxon>Aquificota</taxon>
        <taxon>Aquificia</taxon>
        <taxon>Aquificales</taxon>
        <taxon>Hydrogenothermaceae</taxon>
        <taxon>Sulfurihydrogenibium</taxon>
    </lineage>
</organism>
<evidence type="ECO:0000313" key="1">
    <source>
        <dbReference type="EMBL" id="EEP60923.1"/>
    </source>
</evidence>
<sequence>MTVGIVVGIALASILKRVKICQKFIKRKFIKYVTNKRSLLILLNRNPVINLNYITFYKNKS</sequence>
<comment type="caution">
    <text evidence="1">The sequence shown here is derived from an EMBL/GenBank/DDBJ whole genome shotgun (WGS) entry which is preliminary data.</text>
</comment>
<reference evidence="1 2" key="1">
    <citation type="submission" date="2009-04" db="EMBL/GenBank/DDBJ databases">
        <authorList>
            <person name="Reysenbach A.-L."/>
            <person name="Heidelberg J.F."/>
            <person name="Nelson W.C."/>
        </authorList>
    </citation>
    <scope>NUCLEOTIDE SEQUENCE [LARGE SCALE GENOMIC DNA]</scope>
    <source>
        <strain evidence="1 2">SS-5</strain>
    </source>
</reference>